<dbReference type="InterPro" id="IPR040079">
    <property type="entry name" value="Glutathione_S-Trfase"/>
</dbReference>
<evidence type="ECO:0000313" key="4">
    <source>
        <dbReference type="EMBL" id="RTE65744.1"/>
    </source>
</evidence>
<sequence>MILYDYFRSSAAYRVRIALNLKELDYQQQQVSLIDGEQRSAEHLARNPQGFIPALQDGDLLLTQSIAICEYLDERCPNISPFLPSSIDDRAKVRAMALLVACDIHPVNNLRMLKYLVSELGVSSEQKTDWYQHWIYQGFDALEQMLAESAGDFCFGNQVSLADISLVPQVYNAYRFDCDMSHYPNITRVNENCIQLAPFIKAHPDQQVTG</sequence>
<dbReference type="Pfam" id="PF02798">
    <property type="entry name" value="GST_N"/>
    <property type="match status" value="1"/>
</dbReference>
<dbReference type="CDD" id="cd03042">
    <property type="entry name" value="GST_N_Zeta"/>
    <property type="match status" value="1"/>
</dbReference>
<feature type="domain" description="GST C-terminal" evidence="3">
    <location>
        <begin position="86"/>
        <end position="210"/>
    </location>
</feature>
<dbReference type="SUPFAM" id="SSF47616">
    <property type="entry name" value="GST C-terminal domain-like"/>
    <property type="match status" value="1"/>
</dbReference>
<dbReference type="InterPro" id="IPR036249">
    <property type="entry name" value="Thioredoxin-like_sf"/>
</dbReference>
<organism evidence="4 5">
    <name type="scientific">Amphritea opalescens</name>
    <dbReference type="NCBI Taxonomy" id="2490544"/>
    <lineage>
        <taxon>Bacteria</taxon>
        <taxon>Pseudomonadati</taxon>
        <taxon>Pseudomonadota</taxon>
        <taxon>Gammaproteobacteria</taxon>
        <taxon>Oceanospirillales</taxon>
        <taxon>Oceanospirillaceae</taxon>
        <taxon>Amphritea</taxon>
    </lineage>
</organism>
<dbReference type="Gene3D" id="3.40.30.10">
    <property type="entry name" value="Glutaredoxin"/>
    <property type="match status" value="1"/>
</dbReference>
<dbReference type="InterPro" id="IPR010987">
    <property type="entry name" value="Glutathione-S-Trfase_C-like"/>
</dbReference>
<dbReference type="InterPro" id="IPR004045">
    <property type="entry name" value="Glutathione_S-Trfase_N"/>
</dbReference>
<dbReference type="GO" id="GO:0016034">
    <property type="term" value="F:maleylacetoacetate isomerase activity"/>
    <property type="evidence" value="ECO:0007669"/>
    <property type="project" value="UniProtKB-EC"/>
</dbReference>
<name>A0A430KQX3_9GAMM</name>
<evidence type="ECO:0000259" key="3">
    <source>
        <dbReference type="PROSITE" id="PS50405"/>
    </source>
</evidence>
<proteinExistence type="inferred from homology"/>
<dbReference type="FunFam" id="1.20.1050.10:FF:000017">
    <property type="entry name" value="Maleylacetoacetate isomerase"/>
    <property type="match status" value="1"/>
</dbReference>
<dbReference type="PANTHER" id="PTHR42673">
    <property type="entry name" value="MALEYLACETOACETATE ISOMERASE"/>
    <property type="match status" value="1"/>
</dbReference>
<dbReference type="PROSITE" id="PS50405">
    <property type="entry name" value="GST_CTER"/>
    <property type="match status" value="1"/>
</dbReference>
<protein>
    <submittedName>
        <fullName evidence="4">Maleylacetoacetate isomerase</fullName>
        <ecNumber evidence="4">5.2.1.2</ecNumber>
    </submittedName>
</protein>
<dbReference type="GO" id="GO:0005737">
    <property type="term" value="C:cytoplasm"/>
    <property type="evidence" value="ECO:0007669"/>
    <property type="project" value="InterPro"/>
</dbReference>
<feature type="domain" description="GST N-terminal" evidence="2">
    <location>
        <begin position="1"/>
        <end position="80"/>
    </location>
</feature>
<comment type="similarity">
    <text evidence="1">Belongs to the GST superfamily. Zeta family.</text>
</comment>
<keyword evidence="5" id="KW-1185">Reference proteome</keyword>
<dbReference type="OrthoDB" id="509852at2"/>
<keyword evidence="4" id="KW-0413">Isomerase</keyword>
<gene>
    <name evidence="4" type="primary">maiA</name>
    <name evidence="4" type="ORF">EH243_10765</name>
</gene>
<dbReference type="SUPFAM" id="SSF52833">
    <property type="entry name" value="Thioredoxin-like"/>
    <property type="match status" value="1"/>
</dbReference>
<dbReference type="GO" id="GO:0006559">
    <property type="term" value="P:L-phenylalanine catabolic process"/>
    <property type="evidence" value="ECO:0007669"/>
    <property type="project" value="TreeGrafter"/>
</dbReference>
<reference evidence="4 5" key="1">
    <citation type="submission" date="2018-11" db="EMBL/GenBank/DDBJ databases">
        <title>The draft genome sequence of Amphritea opalescens ANRC-JH13T.</title>
        <authorList>
            <person name="Fang Z."/>
            <person name="Zhang Y."/>
            <person name="Han X."/>
        </authorList>
    </citation>
    <scope>NUCLEOTIDE SEQUENCE [LARGE SCALE GENOMIC DNA]</scope>
    <source>
        <strain evidence="4 5">ANRC-JH13</strain>
    </source>
</reference>
<evidence type="ECO:0000259" key="2">
    <source>
        <dbReference type="PROSITE" id="PS50404"/>
    </source>
</evidence>
<dbReference type="EMBL" id="RQXW01000008">
    <property type="protein sequence ID" value="RTE65744.1"/>
    <property type="molecule type" value="Genomic_DNA"/>
</dbReference>
<dbReference type="Gene3D" id="1.20.1050.10">
    <property type="match status" value="1"/>
</dbReference>
<dbReference type="PANTHER" id="PTHR42673:SF21">
    <property type="entry name" value="GLUTATHIONE S-TRANSFERASE YFCF"/>
    <property type="match status" value="1"/>
</dbReference>
<dbReference type="NCBIfam" id="TIGR01262">
    <property type="entry name" value="maiA"/>
    <property type="match status" value="1"/>
</dbReference>
<dbReference type="SFLD" id="SFLDS00019">
    <property type="entry name" value="Glutathione_Transferase_(cytos"/>
    <property type="match status" value="1"/>
</dbReference>
<evidence type="ECO:0000313" key="5">
    <source>
        <dbReference type="Proteomes" id="UP000283087"/>
    </source>
</evidence>
<dbReference type="Proteomes" id="UP000283087">
    <property type="component" value="Unassembled WGS sequence"/>
</dbReference>
<accession>A0A430KQX3</accession>
<comment type="caution">
    <text evidence="4">The sequence shown here is derived from an EMBL/GenBank/DDBJ whole genome shotgun (WGS) entry which is preliminary data.</text>
</comment>
<dbReference type="InterPro" id="IPR034333">
    <property type="entry name" value="GST_Zeta_N"/>
</dbReference>
<dbReference type="SFLD" id="SFLDG00358">
    <property type="entry name" value="Main_(cytGST)"/>
    <property type="match status" value="1"/>
</dbReference>
<dbReference type="PROSITE" id="PS50404">
    <property type="entry name" value="GST_NTER"/>
    <property type="match status" value="1"/>
</dbReference>
<dbReference type="RefSeq" id="WP_126158667.1">
    <property type="nucleotide sequence ID" value="NZ_RQXW01000008.1"/>
</dbReference>
<dbReference type="EC" id="5.2.1.2" evidence="4"/>
<dbReference type="AlphaFoldDB" id="A0A430KQX3"/>
<dbReference type="Pfam" id="PF13410">
    <property type="entry name" value="GST_C_2"/>
    <property type="match status" value="1"/>
</dbReference>
<dbReference type="GO" id="GO:0004364">
    <property type="term" value="F:glutathione transferase activity"/>
    <property type="evidence" value="ECO:0007669"/>
    <property type="project" value="TreeGrafter"/>
</dbReference>
<dbReference type="InterPro" id="IPR005955">
    <property type="entry name" value="GST_Zeta"/>
</dbReference>
<dbReference type="CDD" id="cd03191">
    <property type="entry name" value="GST_C_Zeta"/>
    <property type="match status" value="1"/>
</dbReference>
<evidence type="ECO:0000256" key="1">
    <source>
        <dbReference type="ARBA" id="ARBA00010007"/>
    </source>
</evidence>
<dbReference type="InterPro" id="IPR034330">
    <property type="entry name" value="GST_Zeta_C"/>
</dbReference>
<dbReference type="GO" id="GO:0006749">
    <property type="term" value="P:glutathione metabolic process"/>
    <property type="evidence" value="ECO:0007669"/>
    <property type="project" value="TreeGrafter"/>
</dbReference>
<dbReference type="InterPro" id="IPR036282">
    <property type="entry name" value="Glutathione-S-Trfase_C_sf"/>
</dbReference>